<keyword evidence="2" id="KW-0472">Membrane</keyword>
<reference evidence="3" key="1">
    <citation type="submission" date="2020-11" db="EMBL/GenBank/DDBJ databases">
        <authorList>
            <consortium name="DOE Joint Genome Institute"/>
            <person name="Ahrendt S."/>
            <person name="Riley R."/>
            <person name="Andreopoulos W."/>
            <person name="Labutti K."/>
            <person name="Pangilinan J."/>
            <person name="Ruiz-Duenas F.J."/>
            <person name="Barrasa J.M."/>
            <person name="Sanchez-Garcia M."/>
            <person name="Camarero S."/>
            <person name="Miyauchi S."/>
            <person name="Serrano A."/>
            <person name="Linde D."/>
            <person name="Babiker R."/>
            <person name="Drula E."/>
            <person name="Ayuso-Fernandez I."/>
            <person name="Pacheco R."/>
            <person name="Padilla G."/>
            <person name="Ferreira P."/>
            <person name="Barriuso J."/>
            <person name="Kellner H."/>
            <person name="Castanera R."/>
            <person name="Alfaro M."/>
            <person name="Ramirez L."/>
            <person name="Pisabarro A.G."/>
            <person name="Kuo A."/>
            <person name="Tritt A."/>
            <person name="Lipzen A."/>
            <person name="He G."/>
            <person name="Yan M."/>
            <person name="Ng V."/>
            <person name="Cullen D."/>
            <person name="Martin F."/>
            <person name="Rosso M.-N."/>
            <person name="Henrissat B."/>
            <person name="Hibbett D."/>
            <person name="Martinez A.T."/>
            <person name="Grigoriev I.V."/>
        </authorList>
    </citation>
    <scope>NUCLEOTIDE SEQUENCE</scope>
    <source>
        <strain evidence="3">CBS 247.69</strain>
    </source>
</reference>
<evidence type="ECO:0000313" key="4">
    <source>
        <dbReference type="Proteomes" id="UP000807353"/>
    </source>
</evidence>
<protein>
    <submittedName>
        <fullName evidence="3">Uncharacterized protein</fullName>
    </submittedName>
</protein>
<feature type="compositionally biased region" description="Basic and acidic residues" evidence="1">
    <location>
        <begin position="787"/>
        <end position="806"/>
    </location>
</feature>
<feature type="region of interest" description="Disordered" evidence="1">
    <location>
        <begin position="1"/>
        <end position="35"/>
    </location>
</feature>
<feature type="transmembrane region" description="Helical" evidence="2">
    <location>
        <begin position="878"/>
        <end position="905"/>
    </location>
</feature>
<feature type="compositionally biased region" description="Acidic residues" evidence="1">
    <location>
        <begin position="491"/>
        <end position="503"/>
    </location>
</feature>
<sequence length="914" mass="100550">MDSTDHSRVHGTPDIDYPKNVSDITYSDHPMPPYYRNAQPPGYAPSHLPYAPQPTEYSAYPQYGYPQYNCGPGNGPQVGGGDYHHHLRPTIKLSPHAPKSVQRATQHRAEAIAKEMRVDHLAGLDAAAMAAITSDRVPTPSGSPSPDGWTPPPHVEAPSPNVGAIPEPDMPTPQCTAPSVEHLFTPVPAPARRPPMEPDSSIRDAALNAMGFEPFKIPPPPPISGNDMSNKVVNEGNTDETGGMSDMELSEDNDNAGNEHVKKGRPSKTAEAVATILEDRVNRLFKDASRDTRRPVAALVEHWHNTSKYGIKSSPWNDYQYYFKKNMQKERAQAGLPDGDAKACWQTFKTKANYQQIMAVSLELEQATAQDNMTIAQRQKAFKKLSDAYESLANKALRKRVETFIFMAGNSVNEDSNLTCLFTSEGLETFTMDKLRMTSSEFTALAKTQIYSHVSETFINNLAIARGNQPPSLATKLPPPDTKPQPLLNGEDNDVGEDDDSGNDTDNHVMNPGGMVRSVDDDWNEIKKRFKKLFRAHGLTVTTFPWKNLLGQLLKWRVQIIGWPTKVPFPSETVTFDEKRGKKRLSQALMDPAEPIQIISGMLQKDLEQEREPLIVCGAPPYGSRYHAGRRQFAGGRIDHRGPPAVGPSPAATKIKKAVDKKIAGKPPPPDAEIVDILTKSSPLSARTRSRSNQQTKSKIVVDSENETDDDDVPLVPSTSAVHQRSPTPAVDAESNDSDPEGANAIDPQDADFKQPDDNQSEGEVTQKVSKRSPKKVAKGKGKVKPKNTDDGRQHPVETAPHRPKESAPLVATSTVATAIVTGDKRLSPRIMVAASITSWEARIRRAIESLGQPVQGIQHSDEPIAKRPRLDGVTVSLFLLLSYLILRYLTFGLSLSLISSLLPFHSHRSYYYI</sequence>
<keyword evidence="2" id="KW-0812">Transmembrane</keyword>
<keyword evidence="2" id="KW-1133">Transmembrane helix</keyword>
<feature type="region of interest" description="Disordered" evidence="1">
    <location>
        <begin position="135"/>
        <end position="168"/>
    </location>
</feature>
<comment type="caution">
    <text evidence="3">The sequence shown here is derived from an EMBL/GenBank/DDBJ whole genome shotgun (WGS) entry which is preliminary data.</text>
</comment>
<gene>
    <name evidence="3" type="ORF">BDZ94DRAFT_1327481</name>
</gene>
<evidence type="ECO:0000256" key="2">
    <source>
        <dbReference type="SAM" id="Phobius"/>
    </source>
</evidence>
<feature type="region of interest" description="Disordered" evidence="1">
    <location>
        <begin position="684"/>
        <end position="808"/>
    </location>
</feature>
<feature type="region of interest" description="Disordered" evidence="1">
    <location>
        <begin position="470"/>
        <end position="516"/>
    </location>
</feature>
<accession>A0A9P6CC04</accession>
<organism evidence="3 4">
    <name type="scientific">Collybia nuda</name>
    <dbReference type="NCBI Taxonomy" id="64659"/>
    <lineage>
        <taxon>Eukaryota</taxon>
        <taxon>Fungi</taxon>
        <taxon>Dikarya</taxon>
        <taxon>Basidiomycota</taxon>
        <taxon>Agaricomycotina</taxon>
        <taxon>Agaricomycetes</taxon>
        <taxon>Agaricomycetidae</taxon>
        <taxon>Agaricales</taxon>
        <taxon>Tricholomatineae</taxon>
        <taxon>Clitocybaceae</taxon>
        <taxon>Collybia</taxon>
    </lineage>
</organism>
<feature type="compositionally biased region" description="Polar residues" evidence="1">
    <location>
        <begin position="717"/>
        <end position="727"/>
    </location>
</feature>
<dbReference type="Proteomes" id="UP000807353">
    <property type="component" value="Unassembled WGS sequence"/>
</dbReference>
<name>A0A9P6CC04_9AGAR</name>
<feature type="compositionally biased region" description="Acidic residues" evidence="1">
    <location>
        <begin position="704"/>
        <end position="713"/>
    </location>
</feature>
<proteinExistence type="predicted"/>
<feature type="compositionally biased region" description="Polar residues" evidence="1">
    <location>
        <begin position="684"/>
        <end position="698"/>
    </location>
</feature>
<feature type="region of interest" description="Disordered" evidence="1">
    <location>
        <begin position="660"/>
        <end position="679"/>
    </location>
</feature>
<evidence type="ECO:0000313" key="3">
    <source>
        <dbReference type="EMBL" id="KAF9455604.1"/>
    </source>
</evidence>
<dbReference type="OrthoDB" id="3132054at2759"/>
<dbReference type="EMBL" id="MU150593">
    <property type="protein sequence ID" value="KAF9455604.1"/>
    <property type="molecule type" value="Genomic_DNA"/>
</dbReference>
<feature type="compositionally biased region" description="Basic and acidic residues" evidence="1">
    <location>
        <begin position="1"/>
        <end position="17"/>
    </location>
</feature>
<dbReference type="AlphaFoldDB" id="A0A9P6CC04"/>
<keyword evidence="4" id="KW-1185">Reference proteome</keyword>
<evidence type="ECO:0000256" key="1">
    <source>
        <dbReference type="SAM" id="MobiDB-lite"/>
    </source>
</evidence>
<feature type="compositionally biased region" description="Basic residues" evidence="1">
    <location>
        <begin position="769"/>
        <end position="786"/>
    </location>
</feature>